<dbReference type="SMART" id="SM00344">
    <property type="entry name" value="HTH_ASNC"/>
    <property type="match status" value="1"/>
</dbReference>
<comment type="caution">
    <text evidence="6">The sequence shown here is derived from an EMBL/GenBank/DDBJ whole genome shotgun (WGS) entry which is preliminary data.</text>
</comment>
<evidence type="ECO:0000256" key="3">
    <source>
        <dbReference type="ARBA" id="ARBA00023163"/>
    </source>
</evidence>
<dbReference type="InterPro" id="IPR000485">
    <property type="entry name" value="AsnC-type_HTH_dom"/>
</dbReference>
<feature type="domain" description="HTH asnC-type" evidence="5">
    <location>
        <begin position="41"/>
        <end position="102"/>
    </location>
</feature>
<evidence type="ECO:0000256" key="4">
    <source>
        <dbReference type="SAM" id="MobiDB-lite"/>
    </source>
</evidence>
<proteinExistence type="predicted"/>
<evidence type="ECO:0000256" key="2">
    <source>
        <dbReference type="ARBA" id="ARBA00023125"/>
    </source>
</evidence>
<gene>
    <name evidence="6" type="ORF">DDE18_05620</name>
</gene>
<dbReference type="Gene3D" id="1.10.10.10">
    <property type="entry name" value="Winged helix-like DNA-binding domain superfamily/Winged helix DNA-binding domain"/>
    <property type="match status" value="1"/>
</dbReference>
<dbReference type="Proteomes" id="UP000246018">
    <property type="component" value="Unassembled WGS sequence"/>
</dbReference>
<dbReference type="OrthoDB" id="9809462at2"/>
<dbReference type="GO" id="GO:0043200">
    <property type="term" value="P:response to amino acid"/>
    <property type="evidence" value="ECO:0007669"/>
    <property type="project" value="TreeGrafter"/>
</dbReference>
<dbReference type="PANTHER" id="PTHR30154">
    <property type="entry name" value="LEUCINE-RESPONSIVE REGULATORY PROTEIN"/>
    <property type="match status" value="1"/>
</dbReference>
<dbReference type="InterPro" id="IPR036388">
    <property type="entry name" value="WH-like_DNA-bd_sf"/>
</dbReference>
<name>A0A2T8FDL3_9ACTN</name>
<dbReference type="SUPFAM" id="SSF46785">
    <property type="entry name" value="Winged helix' DNA-binding domain"/>
    <property type="match status" value="1"/>
</dbReference>
<dbReference type="Pfam" id="PF13404">
    <property type="entry name" value="HTH_AsnC-type"/>
    <property type="match status" value="1"/>
</dbReference>
<feature type="region of interest" description="Disordered" evidence="4">
    <location>
        <begin position="1"/>
        <end position="40"/>
    </location>
</feature>
<sequence length="193" mass="21200">MSVDRYDLAQSRTKSTRSSNTEPQGGRHMENQPSAPTPRPIDEIDLALLRALQVDARAPIGTLSDAAGVSRATAYARLARLREEGIIDALTVTVHPKRVGLGVSAVVLIRSTPDNWKTWSSMVPLIEAMDEVEYAADLAGDIDLLLLVRLRDVEHLQRFVTEELRTRIPGIGSVRTMLVLNQTPERSLVLPSG</sequence>
<dbReference type="InterPro" id="IPR011991">
    <property type="entry name" value="ArsR-like_HTH"/>
</dbReference>
<dbReference type="GO" id="GO:0043565">
    <property type="term" value="F:sequence-specific DNA binding"/>
    <property type="evidence" value="ECO:0007669"/>
    <property type="project" value="InterPro"/>
</dbReference>
<dbReference type="GO" id="GO:0005829">
    <property type="term" value="C:cytosol"/>
    <property type="evidence" value="ECO:0007669"/>
    <property type="project" value="TreeGrafter"/>
</dbReference>
<dbReference type="PROSITE" id="PS50956">
    <property type="entry name" value="HTH_ASNC_2"/>
    <property type="match status" value="1"/>
</dbReference>
<dbReference type="InterPro" id="IPR019887">
    <property type="entry name" value="Tscrpt_reg_AsnC/Lrp_C"/>
</dbReference>
<feature type="compositionally biased region" description="Polar residues" evidence="4">
    <location>
        <begin position="10"/>
        <end position="23"/>
    </location>
</feature>
<accession>A0A2T8FDL3</accession>
<dbReference type="InterPro" id="IPR036390">
    <property type="entry name" value="WH_DNA-bd_sf"/>
</dbReference>
<dbReference type="SUPFAM" id="SSF54909">
    <property type="entry name" value="Dimeric alpha+beta barrel"/>
    <property type="match status" value="1"/>
</dbReference>
<evidence type="ECO:0000256" key="1">
    <source>
        <dbReference type="ARBA" id="ARBA00023015"/>
    </source>
</evidence>
<dbReference type="EMBL" id="QDGZ01000002">
    <property type="protein sequence ID" value="PVG83790.1"/>
    <property type="molecule type" value="Genomic_DNA"/>
</dbReference>
<dbReference type="AlphaFoldDB" id="A0A2T8FDL3"/>
<organism evidence="6 7">
    <name type="scientific">Nocardioides gansuensis</name>
    <dbReference type="NCBI Taxonomy" id="2138300"/>
    <lineage>
        <taxon>Bacteria</taxon>
        <taxon>Bacillati</taxon>
        <taxon>Actinomycetota</taxon>
        <taxon>Actinomycetes</taxon>
        <taxon>Propionibacteriales</taxon>
        <taxon>Nocardioidaceae</taxon>
        <taxon>Nocardioides</taxon>
    </lineage>
</organism>
<protein>
    <recommendedName>
        <fullName evidence="5">HTH asnC-type domain-containing protein</fullName>
    </recommendedName>
</protein>
<dbReference type="CDD" id="cd00090">
    <property type="entry name" value="HTH_ARSR"/>
    <property type="match status" value="1"/>
</dbReference>
<keyword evidence="2" id="KW-0238">DNA-binding</keyword>
<reference evidence="6 7" key="1">
    <citation type="submission" date="2018-04" db="EMBL/GenBank/DDBJ databases">
        <title>Genome of Nocardioides gansuensis WSJ-1.</title>
        <authorList>
            <person name="Wu S."/>
            <person name="Wang G."/>
        </authorList>
    </citation>
    <scope>NUCLEOTIDE SEQUENCE [LARGE SCALE GENOMIC DNA]</scope>
    <source>
        <strain evidence="6 7">WSJ-1</strain>
    </source>
</reference>
<dbReference type="InterPro" id="IPR019888">
    <property type="entry name" value="Tscrpt_reg_AsnC-like"/>
</dbReference>
<dbReference type="PRINTS" id="PR00033">
    <property type="entry name" value="HTHASNC"/>
</dbReference>
<keyword evidence="3" id="KW-0804">Transcription</keyword>
<keyword evidence="1" id="KW-0805">Transcription regulation</keyword>
<keyword evidence="7" id="KW-1185">Reference proteome</keyword>
<evidence type="ECO:0000313" key="7">
    <source>
        <dbReference type="Proteomes" id="UP000246018"/>
    </source>
</evidence>
<evidence type="ECO:0000313" key="6">
    <source>
        <dbReference type="EMBL" id="PVG83790.1"/>
    </source>
</evidence>
<dbReference type="Gene3D" id="3.30.70.920">
    <property type="match status" value="1"/>
</dbReference>
<evidence type="ECO:0000259" key="5">
    <source>
        <dbReference type="PROSITE" id="PS50956"/>
    </source>
</evidence>
<dbReference type="PANTHER" id="PTHR30154:SF34">
    <property type="entry name" value="TRANSCRIPTIONAL REGULATOR AZLB"/>
    <property type="match status" value="1"/>
</dbReference>
<dbReference type="InterPro" id="IPR011008">
    <property type="entry name" value="Dimeric_a/b-barrel"/>
</dbReference>
<dbReference type="Pfam" id="PF01037">
    <property type="entry name" value="AsnC_trans_reg"/>
    <property type="match status" value="1"/>
</dbReference>